<keyword evidence="7" id="KW-1185">Reference proteome</keyword>
<keyword evidence="3" id="KW-1015">Disulfide bond</keyword>
<dbReference type="InterPro" id="IPR000866">
    <property type="entry name" value="AhpC/TSA"/>
</dbReference>
<evidence type="ECO:0000256" key="4">
    <source>
        <dbReference type="ARBA" id="ARBA00023284"/>
    </source>
</evidence>
<evidence type="ECO:0000256" key="2">
    <source>
        <dbReference type="ARBA" id="ARBA00022748"/>
    </source>
</evidence>
<dbReference type="CDD" id="cd02966">
    <property type="entry name" value="TlpA_like_family"/>
    <property type="match status" value="1"/>
</dbReference>
<sequence length="375" mass="41951">MICKKKDFDKILKDNNMNCKNYILSALLLTTTLGALAQKTKVSGLIKGIGDAQVAIGYLKDGKMKTDTVKIQKDKFVWEADMPEPQKVYLMFPSRYAELFLEAGNISITGQADSLHLLKAKGSKIQAEAERYQATLKDLEQQSNPLYQQWGKGTEEEQLKLEQQLNAISTERRARAAAYITAHPKSAFSLSLVSDRSAMGSYEEVKPLYDVLDKTVLAMATGKQLTERMEVLKRSAIGATILDFKQNDPEGRPISFSSFKGKYVLVDFWASWCGPCRAENPNVLKAYNKYKDNNFTVIGISLDDNAEKWKKAIKDDGMPWSQVSSLKGFENEVSTYYGIQGIPSSLLVDPNGKIIARNLRGASLQQKLNDIFKTQ</sequence>
<dbReference type="PANTHER" id="PTHR42852">
    <property type="entry name" value="THIOL:DISULFIDE INTERCHANGE PROTEIN DSBE"/>
    <property type="match status" value="1"/>
</dbReference>
<dbReference type="PANTHER" id="PTHR42852:SF6">
    <property type="entry name" value="THIOL:DISULFIDE INTERCHANGE PROTEIN DSBE"/>
    <property type="match status" value="1"/>
</dbReference>
<evidence type="ECO:0000256" key="1">
    <source>
        <dbReference type="ARBA" id="ARBA00004196"/>
    </source>
</evidence>
<comment type="caution">
    <text evidence="6">The sequence shown here is derived from an EMBL/GenBank/DDBJ whole genome shotgun (WGS) entry which is preliminary data.</text>
</comment>
<dbReference type="InterPro" id="IPR025380">
    <property type="entry name" value="DUF4369"/>
</dbReference>
<proteinExistence type="predicted"/>
<dbReference type="Gene3D" id="3.40.30.10">
    <property type="entry name" value="Glutaredoxin"/>
    <property type="match status" value="1"/>
</dbReference>
<dbReference type="InterPro" id="IPR050553">
    <property type="entry name" value="Thioredoxin_ResA/DsbE_sf"/>
</dbReference>
<organism evidence="6 7">
    <name type="scientific">Sphingobacterium ginsenosidimutans</name>
    <dbReference type="NCBI Taxonomy" id="687845"/>
    <lineage>
        <taxon>Bacteria</taxon>
        <taxon>Pseudomonadati</taxon>
        <taxon>Bacteroidota</taxon>
        <taxon>Sphingobacteriia</taxon>
        <taxon>Sphingobacteriales</taxon>
        <taxon>Sphingobacteriaceae</taxon>
        <taxon>Sphingobacterium</taxon>
    </lineage>
</organism>
<comment type="subcellular location">
    <subcellularLocation>
        <location evidence="1">Cell envelope</location>
    </subcellularLocation>
</comment>
<dbReference type="EMBL" id="BAAAZK010000002">
    <property type="protein sequence ID" value="GAA4171308.1"/>
    <property type="molecule type" value="Genomic_DNA"/>
</dbReference>
<name>A0ABP7ZV93_9SPHI</name>
<dbReference type="Pfam" id="PF14289">
    <property type="entry name" value="DUF4369"/>
    <property type="match status" value="1"/>
</dbReference>
<dbReference type="InterPro" id="IPR017937">
    <property type="entry name" value="Thioredoxin_CS"/>
</dbReference>
<dbReference type="PROSITE" id="PS51352">
    <property type="entry name" value="THIOREDOXIN_2"/>
    <property type="match status" value="1"/>
</dbReference>
<dbReference type="PROSITE" id="PS00194">
    <property type="entry name" value="THIOREDOXIN_1"/>
    <property type="match status" value="1"/>
</dbReference>
<dbReference type="SUPFAM" id="SSF52833">
    <property type="entry name" value="Thioredoxin-like"/>
    <property type="match status" value="1"/>
</dbReference>
<evidence type="ECO:0000256" key="3">
    <source>
        <dbReference type="ARBA" id="ARBA00023157"/>
    </source>
</evidence>
<protein>
    <submittedName>
        <fullName evidence="6">TlpA disulfide reductase family protein</fullName>
    </submittedName>
</protein>
<keyword evidence="4" id="KW-0676">Redox-active center</keyword>
<dbReference type="Proteomes" id="UP001500167">
    <property type="component" value="Unassembled WGS sequence"/>
</dbReference>
<gene>
    <name evidence="6" type="ORF">GCM10022218_11160</name>
</gene>
<keyword evidence="2" id="KW-0201">Cytochrome c-type biogenesis</keyword>
<evidence type="ECO:0000313" key="6">
    <source>
        <dbReference type="EMBL" id="GAA4171308.1"/>
    </source>
</evidence>
<evidence type="ECO:0000313" key="7">
    <source>
        <dbReference type="Proteomes" id="UP001500167"/>
    </source>
</evidence>
<reference evidence="7" key="1">
    <citation type="journal article" date="2019" name="Int. J. Syst. Evol. Microbiol.">
        <title>The Global Catalogue of Microorganisms (GCM) 10K type strain sequencing project: providing services to taxonomists for standard genome sequencing and annotation.</title>
        <authorList>
            <consortium name="The Broad Institute Genomics Platform"/>
            <consortium name="The Broad Institute Genome Sequencing Center for Infectious Disease"/>
            <person name="Wu L."/>
            <person name="Ma J."/>
        </authorList>
    </citation>
    <scope>NUCLEOTIDE SEQUENCE [LARGE SCALE GENOMIC DNA]</scope>
    <source>
        <strain evidence="7">JCM 16722</strain>
    </source>
</reference>
<dbReference type="InterPro" id="IPR013766">
    <property type="entry name" value="Thioredoxin_domain"/>
</dbReference>
<dbReference type="Pfam" id="PF00578">
    <property type="entry name" value="AhpC-TSA"/>
    <property type="match status" value="1"/>
</dbReference>
<accession>A0ABP7ZV93</accession>
<evidence type="ECO:0000259" key="5">
    <source>
        <dbReference type="PROSITE" id="PS51352"/>
    </source>
</evidence>
<feature type="domain" description="Thioredoxin" evidence="5">
    <location>
        <begin position="235"/>
        <end position="375"/>
    </location>
</feature>
<dbReference type="InterPro" id="IPR036249">
    <property type="entry name" value="Thioredoxin-like_sf"/>
</dbReference>